<gene>
    <name evidence="1" type="ORF">SDC9_122333</name>
</gene>
<dbReference type="AlphaFoldDB" id="A0A645CEG9"/>
<reference evidence="1" key="1">
    <citation type="submission" date="2019-08" db="EMBL/GenBank/DDBJ databases">
        <authorList>
            <person name="Kucharzyk K."/>
            <person name="Murdoch R.W."/>
            <person name="Higgins S."/>
            <person name="Loffler F."/>
        </authorList>
    </citation>
    <scope>NUCLEOTIDE SEQUENCE</scope>
</reference>
<sequence length="72" mass="8505">MLKTQGLLAAEYRCRGILYIKKEIRNEKTWYFNHSFSDGAFWLQRKDNTKQYRNGGRAARATFSNPPNGDRF</sequence>
<organism evidence="1">
    <name type="scientific">bioreactor metagenome</name>
    <dbReference type="NCBI Taxonomy" id="1076179"/>
    <lineage>
        <taxon>unclassified sequences</taxon>
        <taxon>metagenomes</taxon>
        <taxon>ecological metagenomes</taxon>
    </lineage>
</organism>
<comment type="caution">
    <text evidence="1">The sequence shown here is derived from an EMBL/GenBank/DDBJ whole genome shotgun (WGS) entry which is preliminary data.</text>
</comment>
<evidence type="ECO:0000313" key="1">
    <source>
        <dbReference type="EMBL" id="MPM75341.1"/>
    </source>
</evidence>
<accession>A0A645CEG9</accession>
<name>A0A645CEG9_9ZZZZ</name>
<proteinExistence type="predicted"/>
<protein>
    <submittedName>
        <fullName evidence="1">Uncharacterized protein</fullName>
    </submittedName>
</protein>
<dbReference type="EMBL" id="VSSQ01026565">
    <property type="protein sequence ID" value="MPM75341.1"/>
    <property type="molecule type" value="Genomic_DNA"/>
</dbReference>